<dbReference type="EMBL" id="CABDUW010004120">
    <property type="protein sequence ID" value="VTJ90099.1"/>
    <property type="molecule type" value="Genomic_DNA"/>
</dbReference>
<evidence type="ECO:0000313" key="2">
    <source>
        <dbReference type="EMBL" id="VTJ90099.1"/>
    </source>
</evidence>
<dbReference type="AlphaFoldDB" id="A0A5E4DBE2"/>
<sequence length="230" mass="23821">TPRQPHTLEPSGLHSQPLGEGTKHLGYSRQPLPGAVHPKVAIAAAGRCAEKRCRAAGPGQPSSSRARKQSSPSGPGIAATACPAGLSCGAVRLARLCCPRTPPPTPGSRPAGWGGGCLLWRSEWAQPLQQSAAAAQGLSAPKFRLSLCSMEEQRQPRSSGGSGQRAQPSTAAQAALCHCTRLPAPGLHPQPLFKVAERSLQPGRPLAPDPCPHPGSRTNTKTLGLSPPRL</sequence>
<feature type="non-terminal residue" evidence="2">
    <location>
        <position position="1"/>
    </location>
</feature>
<name>A0A5E4DBE2_MARMO</name>
<dbReference type="Proteomes" id="UP000335636">
    <property type="component" value="Unassembled WGS sequence"/>
</dbReference>
<comment type="caution">
    <text evidence="2">The sequence shown here is derived from an EMBL/GenBank/DDBJ whole genome shotgun (WGS) entry which is preliminary data.</text>
</comment>
<feature type="region of interest" description="Disordered" evidence="1">
    <location>
        <begin position="198"/>
        <end position="230"/>
    </location>
</feature>
<feature type="region of interest" description="Disordered" evidence="1">
    <location>
        <begin position="1"/>
        <end position="33"/>
    </location>
</feature>
<proteinExistence type="predicted"/>
<feature type="region of interest" description="Disordered" evidence="1">
    <location>
        <begin position="53"/>
        <end position="76"/>
    </location>
</feature>
<keyword evidence="3" id="KW-1185">Reference proteome</keyword>
<gene>
    <name evidence="2" type="ORF">MONAX_5E041938</name>
</gene>
<accession>A0A5E4DBE2</accession>
<reference evidence="2" key="1">
    <citation type="submission" date="2019-04" db="EMBL/GenBank/DDBJ databases">
        <authorList>
            <person name="Alioto T."/>
            <person name="Alioto T."/>
        </authorList>
    </citation>
    <scope>NUCLEOTIDE SEQUENCE [LARGE SCALE GENOMIC DNA]</scope>
</reference>
<protein>
    <submittedName>
        <fullName evidence="2">Uncharacterized protein</fullName>
    </submittedName>
</protein>
<evidence type="ECO:0000256" key="1">
    <source>
        <dbReference type="SAM" id="MobiDB-lite"/>
    </source>
</evidence>
<feature type="compositionally biased region" description="Low complexity" evidence="1">
    <location>
        <begin position="60"/>
        <end position="73"/>
    </location>
</feature>
<organism evidence="2 3">
    <name type="scientific">Marmota monax</name>
    <name type="common">Woodchuck</name>
    <dbReference type="NCBI Taxonomy" id="9995"/>
    <lineage>
        <taxon>Eukaryota</taxon>
        <taxon>Metazoa</taxon>
        <taxon>Chordata</taxon>
        <taxon>Craniata</taxon>
        <taxon>Vertebrata</taxon>
        <taxon>Euteleostomi</taxon>
        <taxon>Mammalia</taxon>
        <taxon>Eutheria</taxon>
        <taxon>Euarchontoglires</taxon>
        <taxon>Glires</taxon>
        <taxon>Rodentia</taxon>
        <taxon>Sciuromorpha</taxon>
        <taxon>Sciuridae</taxon>
        <taxon>Xerinae</taxon>
        <taxon>Marmotini</taxon>
        <taxon>Marmota</taxon>
    </lineage>
</organism>
<evidence type="ECO:0000313" key="3">
    <source>
        <dbReference type="Proteomes" id="UP000335636"/>
    </source>
</evidence>